<dbReference type="AlphaFoldDB" id="E9JAE3"/>
<accession>E9JAE3</accession>
<dbReference type="EMBL" id="GL770221">
    <property type="protein sequence ID" value="EFZ10219.1"/>
    <property type="molecule type" value="Genomic_DNA"/>
</dbReference>
<dbReference type="HOGENOM" id="CLU_2815662_0_0_1"/>
<organism>
    <name type="scientific">Solenopsis invicta</name>
    <name type="common">Red imported fire ant</name>
    <name type="synonym">Solenopsis wagneri</name>
    <dbReference type="NCBI Taxonomy" id="13686"/>
    <lineage>
        <taxon>Eukaryota</taxon>
        <taxon>Metazoa</taxon>
        <taxon>Ecdysozoa</taxon>
        <taxon>Arthropoda</taxon>
        <taxon>Hexapoda</taxon>
        <taxon>Insecta</taxon>
        <taxon>Pterygota</taxon>
        <taxon>Neoptera</taxon>
        <taxon>Endopterygota</taxon>
        <taxon>Hymenoptera</taxon>
        <taxon>Apocrita</taxon>
        <taxon>Aculeata</taxon>
        <taxon>Formicoidea</taxon>
        <taxon>Formicidae</taxon>
        <taxon>Myrmicinae</taxon>
        <taxon>Solenopsis</taxon>
    </lineage>
</organism>
<protein>
    <submittedName>
        <fullName evidence="1">Uncharacterized protein</fullName>
    </submittedName>
</protein>
<evidence type="ECO:0000313" key="1">
    <source>
        <dbReference type="EMBL" id="EFZ10219.1"/>
    </source>
</evidence>
<name>E9JAE3_SOLIN</name>
<reference evidence="1" key="1">
    <citation type="journal article" date="2011" name="Proc. Natl. Acad. Sci. U.S.A.">
        <title>The genome of the fire ant Solenopsis invicta.</title>
        <authorList>
            <person name="Wurm Y."/>
            <person name="Wang J."/>
            <person name="Riba-Grognuz O."/>
            <person name="Corona M."/>
            <person name="Nygaard S."/>
            <person name="Hunt B.G."/>
            <person name="Ingram K.K."/>
            <person name="Falquet L."/>
            <person name="Nipitwattanaphon M."/>
            <person name="Gotzek D."/>
            <person name="Dijkstra M.B."/>
            <person name="Oettler J."/>
            <person name="Comtesse F."/>
            <person name="Shih C.J."/>
            <person name="Wu W.J."/>
            <person name="Yang C.C."/>
            <person name="Thomas J."/>
            <person name="Beaudoing E."/>
            <person name="Pradervand S."/>
            <person name="Flegel V."/>
            <person name="Cook E.D."/>
            <person name="Fabbretti R."/>
            <person name="Stockinger H."/>
            <person name="Long L."/>
            <person name="Farmerie W.G."/>
            <person name="Oakey J."/>
            <person name="Boomsma J.J."/>
            <person name="Pamilo P."/>
            <person name="Yi S.V."/>
            <person name="Heinze J."/>
            <person name="Goodisman M.A."/>
            <person name="Farinelli L."/>
            <person name="Harshman K."/>
            <person name="Hulo N."/>
            <person name="Cerutti L."/>
            <person name="Xenarios I."/>
            <person name="Shoemaker D."/>
            <person name="Keller L."/>
        </authorList>
    </citation>
    <scope>NUCLEOTIDE SEQUENCE [LARGE SCALE GENOMIC DNA]</scope>
</reference>
<gene>
    <name evidence="1" type="ORF">SINV_11502</name>
</gene>
<sequence>MLFVHWDTDRDFFMYGLISSIDMNIHVSQEYYDAHSTGCLFLNVLESTFKECLQTSMQSRFVVNSEA</sequence>
<feature type="non-terminal residue" evidence="1">
    <location>
        <position position="67"/>
    </location>
</feature>
<proteinExistence type="predicted"/>